<dbReference type="InterPro" id="IPR007267">
    <property type="entry name" value="GtrA_DPMS_TM"/>
</dbReference>
<organism evidence="8 9">
    <name type="scientific">Lactiplantibacillus daowaiensis</name>
    <dbReference type="NCBI Taxonomy" id="2559918"/>
    <lineage>
        <taxon>Bacteria</taxon>
        <taxon>Bacillati</taxon>
        <taxon>Bacillota</taxon>
        <taxon>Bacilli</taxon>
        <taxon>Lactobacillales</taxon>
        <taxon>Lactobacillaceae</taxon>
        <taxon>Lactiplantibacillus</taxon>
    </lineage>
</organism>
<name>A0ABW1S143_9LACO</name>
<keyword evidence="4 6" id="KW-1133">Transmembrane helix</keyword>
<dbReference type="InterPro" id="IPR051401">
    <property type="entry name" value="GtrA_CellWall_Glycosyl"/>
</dbReference>
<sequence>MQVLSNLWRQYQRVAAYLIFGGLTTLINLALFAGLTHLTVPYLISNVLAWFGSVVFAYLTNRQWVFETNAQTWTARLKEVGQFFWYRALSLGIDELIMLVGISLLAGNPLIVKLIDQVLIVVINWFFSKHLIFKA</sequence>
<gene>
    <name evidence="8" type="ORF">ACFP5Y_09970</name>
</gene>
<accession>A0ABW1S143</accession>
<evidence type="ECO:0000256" key="6">
    <source>
        <dbReference type="SAM" id="Phobius"/>
    </source>
</evidence>
<keyword evidence="9" id="KW-1185">Reference proteome</keyword>
<dbReference type="EMBL" id="JBHSSC010000039">
    <property type="protein sequence ID" value="MFC6181548.1"/>
    <property type="molecule type" value="Genomic_DNA"/>
</dbReference>
<evidence type="ECO:0000256" key="2">
    <source>
        <dbReference type="ARBA" id="ARBA00009399"/>
    </source>
</evidence>
<protein>
    <submittedName>
        <fullName evidence="8">GtrA family protein</fullName>
    </submittedName>
</protein>
<evidence type="ECO:0000256" key="5">
    <source>
        <dbReference type="ARBA" id="ARBA00023136"/>
    </source>
</evidence>
<evidence type="ECO:0000256" key="3">
    <source>
        <dbReference type="ARBA" id="ARBA00022692"/>
    </source>
</evidence>
<comment type="caution">
    <text evidence="8">The sequence shown here is derived from an EMBL/GenBank/DDBJ whole genome shotgun (WGS) entry which is preliminary data.</text>
</comment>
<evidence type="ECO:0000259" key="7">
    <source>
        <dbReference type="Pfam" id="PF04138"/>
    </source>
</evidence>
<evidence type="ECO:0000313" key="8">
    <source>
        <dbReference type="EMBL" id="MFC6181548.1"/>
    </source>
</evidence>
<keyword evidence="3 6" id="KW-0812">Transmembrane</keyword>
<feature type="transmembrane region" description="Helical" evidence="6">
    <location>
        <begin position="84"/>
        <end position="104"/>
    </location>
</feature>
<comment type="similarity">
    <text evidence="2">Belongs to the GtrA family.</text>
</comment>
<proteinExistence type="inferred from homology"/>
<dbReference type="Proteomes" id="UP001596282">
    <property type="component" value="Unassembled WGS sequence"/>
</dbReference>
<feature type="transmembrane region" description="Helical" evidence="6">
    <location>
        <begin position="14"/>
        <end position="34"/>
    </location>
</feature>
<evidence type="ECO:0000313" key="9">
    <source>
        <dbReference type="Proteomes" id="UP001596282"/>
    </source>
</evidence>
<feature type="transmembrane region" description="Helical" evidence="6">
    <location>
        <begin position="40"/>
        <end position="59"/>
    </location>
</feature>
<feature type="domain" description="GtrA/DPMS transmembrane" evidence="7">
    <location>
        <begin position="17"/>
        <end position="133"/>
    </location>
</feature>
<reference evidence="9" key="1">
    <citation type="journal article" date="2019" name="Int. J. Syst. Evol. Microbiol.">
        <title>The Global Catalogue of Microorganisms (GCM) 10K type strain sequencing project: providing services to taxonomists for standard genome sequencing and annotation.</title>
        <authorList>
            <consortium name="The Broad Institute Genomics Platform"/>
            <consortium name="The Broad Institute Genome Sequencing Center for Infectious Disease"/>
            <person name="Wu L."/>
            <person name="Ma J."/>
        </authorList>
    </citation>
    <scope>NUCLEOTIDE SEQUENCE [LARGE SCALE GENOMIC DNA]</scope>
    <source>
        <strain evidence="9">CCM 8933</strain>
    </source>
</reference>
<comment type="subcellular location">
    <subcellularLocation>
        <location evidence="1">Membrane</location>
        <topology evidence="1">Multi-pass membrane protein</topology>
    </subcellularLocation>
</comment>
<keyword evidence="5 6" id="KW-0472">Membrane</keyword>
<evidence type="ECO:0000256" key="4">
    <source>
        <dbReference type="ARBA" id="ARBA00022989"/>
    </source>
</evidence>
<dbReference type="Pfam" id="PF04138">
    <property type="entry name" value="GtrA_DPMS_TM"/>
    <property type="match status" value="1"/>
</dbReference>
<feature type="transmembrane region" description="Helical" evidence="6">
    <location>
        <begin position="110"/>
        <end position="127"/>
    </location>
</feature>
<dbReference type="PANTHER" id="PTHR38459:SF5">
    <property type="entry name" value="CELL WALL TEICHOIC ACID GLYCOSYLATION PROTEIN GTCA"/>
    <property type="match status" value="1"/>
</dbReference>
<evidence type="ECO:0000256" key="1">
    <source>
        <dbReference type="ARBA" id="ARBA00004141"/>
    </source>
</evidence>
<dbReference type="RefSeq" id="WP_137628689.1">
    <property type="nucleotide sequence ID" value="NZ_BJDJ01000011.1"/>
</dbReference>
<dbReference type="PANTHER" id="PTHR38459">
    <property type="entry name" value="PROPHAGE BACTOPRENOL-LINKED GLUCOSE TRANSLOCASE HOMOLOG"/>
    <property type="match status" value="1"/>
</dbReference>